<protein>
    <submittedName>
        <fullName evidence="1">Uncharacterized protein</fullName>
    </submittedName>
</protein>
<proteinExistence type="predicted"/>
<evidence type="ECO:0000313" key="1">
    <source>
        <dbReference type="EMBL" id="GMN21391.1"/>
    </source>
</evidence>
<dbReference type="EMBL" id="BTGU01002736">
    <property type="protein sequence ID" value="GMN21391.1"/>
    <property type="molecule type" value="Genomic_DNA"/>
</dbReference>
<reference evidence="1" key="1">
    <citation type="submission" date="2023-07" db="EMBL/GenBank/DDBJ databases">
        <title>draft genome sequence of fig (Ficus carica).</title>
        <authorList>
            <person name="Takahashi T."/>
            <person name="Nishimura K."/>
        </authorList>
    </citation>
    <scope>NUCLEOTIDE SEQUENCE</scope>
</reference>
<name>A0AA87Z4A9_FICCA</name>
<sequence>MEGIVTYDKRSFGREEDGRLAARMTGQERSRLREGGLHSRSLELVELNHAAFTASHEELVSFWGFLVCFSECLD</sequence>
<gene>
    <name evidence="1" type="ORF">TIFTF001_043304</name>
</gene>
<comment type="caution">
    <text evidence="1">The sequence shown here is derived from an EMBL/GenBank/DDBJ whole genome shotgun (WGS) entry which is preliminary data.</text>
</comment>
<accession>A0AA87Z4A9</accession>
<keyword evidence="2" id="KW-1185">Reference proteome</keyword>
<dbReference type="AlphaFoldDB" id="A0AA87Z4A9"/>
<dbReference type="Proteomes" id="UP001187192">
    <property type="component" value="Unassembled WGS sequence"/>
</dbReference>
<organism evidence="1 2">
    <name type="scientific">Ficus carica</name>
    <name type="common">Common fig</name>
    <dbReference type="NCBI Taxonomy" id="3494"/>
    <lineage>
        <taxon>Eukaryota</taxon>
        <taxon>Viridiplantae</taxon>
        <taxon>Streptophyta</taxon>
        <taxon>Embryophyta</taxon>
        <taxon>Tracheophyta</taxon>
        <taxon>Spermatophyta</taxon>
        <taxon>Magnoliopsida</taxon>
        <taxon>eudicotyledons</taxon>
        <taxon>Gunneridae</taxon>
        <taxon>Pentapetalae</taxon>
        <taxon>rosids</taxon>
        <taxon>fabids</taxon>
        <taxon>Rosales</taxon>
        <taxon>Moraceae</taxon>
        <taxon>Ficeae</taxon>
        <taxon>Ficus</taxon>
    </lineage>
</organism>
<evidence type="ECO:0000313" key="2">
    <source>
        <dbReference type="Proteomes" id="UP001187192"/>
    </source>
</evidence>